<keyword evidence="1" id="KW-0175">Coiled coil</keyword>
<gene>
    <name evidence="2" type="ORF">H312_00493</name>
</gene>
<reference evidence="3" key="1">
    <citation type="submission" date="2013-02" db="EMBL/GenBank/DDBJ databases">
        <authorList>
            <consortium name="The Broad Institute Genome Sequencing Platform"/>
            <person name="Cuomo C."/>
            <person name="Becnel J."/>
            <person name="Sanscrainte N."/>
            <person name="Walker B."/>
            <person name="Young S.K."/>
            <person name="Zeng Q."/>
            <person name="Gargeya S."/>
            <person name="Fitzgerald M."/>
            <person name="Haas B."/>
            <person name="Abouelleil A."/>
            <person name="Alvarado L."/>
            <person name="Arachchi H.M."/>
            <person name="Berlin A.M."/>
            <person name="Chapman S.B."/>
            <person name="Dewar J."/>
            <person name="Goldberg J."/>
            <person name="Griggs A."/>
            <person name="Gujja S."/>
            <person name="Hansen M."/>
            <person name="Howarth C."/>
            <person name="Imamovic A."/>
            <person name="Larimer J."/>
            <person name="McCowan C."/>
            <person name="Murphy C."/>
            <person name="Neiman D."/>
            <person name="Pearson M."/>
            <person name="Priest M."/>
            <person name="Roberts A."/>
            <person name="Saif S."/>
            <person name="Shea T."/>
            <person name="Sisk P."/>
            <person name="Sykes S."/>
            <person name="Wortman J."/>
            <person name="Nusbaum C."/>
            <person name="Birren B."/>
        </authorList>
    </citation>
    <scope>NUCLEOTIDE SEQUENCE [LARGE SCALE GENOMIC DNA]</scope>
    <source>
        <strain evidence="3">PRA339</strain>
    </source>
</reference>
<protein>
    <submittedName>
        <fullName evidence="2">Uncharacterized protein</fullName>
    </submittedName>
</protein>
<feature type="coiled-coil region" evidence="1">
    <location>
        <begin position="54"/>
        <end position="190"/>
    </location>
</feature>
<dbReference type="EMBL" id="KK365133">
    <property type="protein sequence ID" value="KCZ82011.1"/>
    <property type="molecule type" value="Genomic_DNA"/>
</dbReference>
<evidence type="ECO:0000313" key="3">
    <source>
        <dbReference type="Proteomes" id="UP000030655"/>
    </source>
</evidence>
<proteinExistence type="predicted"/>
<evidence type="ECO:0000256" key="1">
    <source>
        <dbReference type="SAM" id="Coils"/>
    </source>
</evidence>
<dbReference type="HOGENOM" id="CLU_1073518_0_0_1"/>
<reference evidence="2 3" key="2">
    <citation type="submission" date="2014-03" db="EMBL/GenBank/DDBJ databases">
        <title>The Genome Sequence of Anncaliia algerae insect isolate PRA339.</title>
        <authorList>
            <consortium name="The Broad Institute Genome Sequencing Platform"/>
            <consortium name="The Broad Institute Genome Sequencing Center for Infectious Disease"/>
            <person name="Cuomo C."/>
            <person name="Becnel J."/>
            <person name="Sanscrainte N."/>
            <person name="Walker B."/>
            <person name="Young S.K."/>
            <person name="Zeng Q."/>
            <person name="Gargeya S."/>
            <person name="Fitzgerald M."/>
            <person name="Haas B."/>
            <person name="Abouelleil A."/>
            <person name="Alvarado L."/>
            <person name="Arachchi H.M."/>
            <person name="Berlin A.M."/>
            <person name="Chapman S.B."/>
            <person name="Dewar J."/>
            <person name="Goldberg J."/>
            <person name="Griggs A."/>
            <person name="Gujja S."/>
            <person name="Hansen M."/>
            <person name="Howarth C."/>
            <person name="Imamovic A."/>
            <person name="Larimer J."/>
            <person name="McCowan C."/>
            <person name="Murphy C."/>
            <person name="Neiman D."/>
            <person name="Pearson M."/>
            <person name="Priest M."/>
            <person name="Roberts A."/>
            <person name="Saif S."/>
            <person name="Shea T."/>
            <person name="Sisk P."/>
            <person name="Sykes S."/>
            <person name="Wortman J."/>
            <person name="Nusbaum C."/>
            <person name="Birren B."/>
        </authorList>
    </citation>
    <scope>NUCLEOTIDE SEQUENCE [LARGE SCALE GENOMIC DNA]</scope>
    <source>
        <strain evidence="2 3">PRA339</strain>
    </source>
</reference>
<name>A0A059F4Y0_9MICR</name>
<dbReference type="VEuPathDB" id="MicrosporidiaDB:H312_00493"/>
<dbReference type="OrthoDB" id="2191229at2759"/>
<dbReference type="AlphaFoldDB" id="A0A059F4Y0"/>
<evidence type="ECO:0000313" key="2">
    <source>
        <dbReference type="EMBL" id="KCZ82011.1"/>
    </source>
</evidence>
<sequence length="276" mass="33071">MEKENFDTIETDLQIAKQQFSEAKYIIYETGSFNVFLERLSKNQFKDPKISIINKEAKEKLVEVKNTSRKYDEEIKAMSVALYNECEEIKELEEKENSLEKEINDLQIKNLEIEQRESANLEIIDLQEKLKESEKEREMLLQEIRMKRDELERYNCIALQEKAESLIEKKESLLEQEREIQKDKNDLEDLYSWYKNGFELIEKLFGYKYEGCKVESSNTFVNLSLNDKSIQLVLEEGVLKDIKSEEYDWVKILKEISIKMNDPRIFLLEYKKYFNK</sequence>
<keyword evidence="3" id="KW-1185">Reference proteome</keyword>
<dbReference type="Proteomes" id="UP000030655">
    <property type="component" value="Unassembled WGS sequence"/>
</dbReference>
<accession>A0A059F4Y0</accession>
<organism evidence="2 3">
    <name type="scientific">Anncaliia algerae PRA339</name>
    <dbReference type="NCBI Taxonomy" id="1288291"/>
    <lineage>
        <taxon>Eukaryota</taxon>
        <taxon>Fungi</taxon>
        <taxon>Fungi incertae sedis</taxon>
        <taxon>Microsporidia</taxon>
        <taxon>Tubulinosematoidea</taxon>
        <taxon>Tubulinosematidae</taxon>
        <taxon>Anncaliia</taxon>
    </lineage>
</organism>